<evidence type="ECO:0000313" key="2">
    <source>
        <dbReference type="Proteomes" id="UP000039865"/>
    </source>
</evidence>
<accession>A0A078A8Y1</accession>
<organism evidence="1 2">
    <name type="scientific">Stylonychia lemnae</name>
    <name type="common">Ciliate</name>
    <dbReference type="NCBI Taxonomy" id="5949"/>
    <lineage>
        <taxon>Eukaryota</taxon>
        <taxon>Sar</taxon>
        <taxon>Alveolata</taxon>
        <taxon>Ciliophora</taxon>
        <taxon>Intramacronucleata</taxon>
        <taxon>Spirotrichea</taxon>
        <taxon>Stichotrichia</taxon>
        <taxon>Sporadotrichida</taxon>
        <taxon>Oxytrichidae</taxon>
        <taxon>Stylonychinae</taxon>
        <taxon>Stylonychia</taxon>
    </lineage>
</organism>
<dbReference type="Proteomes" id="UP000039865">
    <property type="component" value="Unassembled WGS sequence"/>
</dbReference>
<protein>
    <submittedName>
        <fullName evidence="1">Uncharacterized protein</fullName>
    </submittedName>
</protein>
<gene>
    <name evidence="1" type="primary">Contig6799.g7272</name>
    <name evidence="1" type="ORF">STYLEM_7655</name>
</gene>
<proteinExistence type="predicted"/>
<keyword evidence="2" id="KW-1185">Reference proteome</keyword>
<reference evidence="1 2" key="1">
    <citation type="submission" date="2014-06" db="EMBL/GenBank/DDBJ databases">
        <authorList>
            <person name="Swart Estienne"/>
        </authorList>
    </citation>
    <scope>NUCLEOTIDE SEQUENCE [LARGE SCALE GENOMIC DNA]</scope>
    <source>
        <strain evidence="1 2">130c</strain>
    </source>
</reference>
<dbReference type="EMBL" id="CCKQ01007317">
    <property type="protein sequence ID" value="CDW78674.1"/>
    <property type="molecule type" value="Genomic_DNA"/>
</dbReference>
<dbReference type="AlphaFoldDB" id="A0A078A8Y1"/>
<name>A0A078A8Y1_STYLE</name>
<evidence type="ECO:0000313" key="1">
    <source>
        <dbReference type="EMBL" id="CDW78674.1"/>
    </source>
</evidence>
<sequence>MENRCKARATCDDNHSKHYCRICSNRDSDHSARDCPSGITLYHGPGIYFANGKIAEQVSKYRGNGTGIAIFKCRVNEAYCIQGIHPKWIGVTADTFDEWCLLDHRKYRIIGIALMDGVIEGNINLPREEIIISGTCEIKGKVTARRISVGKALF</sequence>
<dbReference type="InParanoid" id="A0A078A8Y1"/>